<keyword evidence="3" id="KW-1185">Reference proteome</keyword>
<feature type="domain" description="Putative endonuclease Z1" evidence="1">
    <location>
        <begin position="298"/>
        <end position="512"/>
    </location>
</feature>
<proteinExistence type="predicted"/>
<dbReference type="EMBL" id="QKUF01000030">
    <property type="protein sequence ID" value="PZW22868.1"/>
    <property type="molecule type" value="Genomic_DNA"/>
</dbReference>
<evidence type="ECO:0000259" key="1">
    <source>
        <dbReference type="Pfam" id="PF10593"/>
    </source>
</evidence>
<comment type="caution">
    <text evidence="2">The sequence shown here is derived from an EMBL/GenBank/DDBJ whole genome shotgun (WGS) entry which is preliminary data.</text>
</comment>
<gene>
    <name evidence="2" type="ORF">EI42_05319</name>
</gene>
<evidence type="ECO:0000313" key="3">
    <source>
        <dbReference type="Proteomes" id="UP000248806"/>
    </source>
</evidence>
<protein>
    <submittedName>
        <fullName evidence="2">Z1 domain-containing protein</fullName>
    </submittedName>
</protein>
<accession>A0A326U2J7</accession>
<dbReference type="Pfam" id="PF10593">
    <property type="entry name" value="Z1"/>
    <property type="match status" value="1"/>
</dbReference>
<name>A0A326U2J7_THEHA</name>
<dbReference type="InterPro" id="IPR018310">
    <property type="entry name" value="Put_endonuclease_Z1-dom"/>
</dbReference>
<dbReference type="AlphaFoldDB" id="A0A326U2J7"/>
<evidence type="ECO:0000313" key="2">
    <source>
        <dbReference type="EMBL" id="PZW22868.1"/>
    </source>
</evidence>
<sequence>MGGVETVEIIMHSQNQQACWSPVIGSETLSLLDHLKFSERDRETVKREAVAVLAQCVPPTVPSGQETSLVIGYIQSGKTTSFTTVAALARDNGYHLIIVITGITRNLFEQSSNRLERDLRIRERTDRKWQFLSNPKSRSDVKQRIAAALQRNDTSPHGNKTVLITVMKNATHLNNLIKLLSELSLDGMPTLVIDDEADQASLNNLVNKGKESATYRRIVKMRQLLPHHTFLQYTATPQAPLLINLIDVLSPNSATMLTPGPTYTGGKIFFERDFYLIRCIPAHEIPKKDQSFVEPPESLLQAMRIFYLGVADGLRHGGKGNRSMMIHPSKETMQHANYEEWVRRTQQYWSKTLLLSAIDPDRQDLINDFKQAYTDLYHTVENLPSFNILLPYLVKGINDTIITKVNAASGPTPLPDWHQDYSHILIGGEVLNRGYTVEGLTVTYMPRSKGVGNADTIQQRARWFGYKSEYIGYCRVYLTNEQIRIYKQYIVHEENVREQLAKHLTSGKSLRDWKRAFFLSPELRPTRHDVLDLEYIRGNYSNDWCEQHAPHDSFAAIQINRKVVQQFLAQLALQPDRGHQKRTEQQKHLVAFDVSLGLVYRELLTRFLITRPSDSQRFIGLLLQIGSYLDQHGDGTCAVYLMSGGKLRKRTLNNNDEIPTLFQGPNPDKTGIYYPGDRNIRAPRGITVQIHNLKVQKDGDTEGMTIIEEVPTLAVWLPKEMSANWIVQTNTRASKRFARSSWE</sequence>
<dbReference type="Proteomes" id="UP000248806">
    <property type="component" value="Unassembled WGS sequence"/>
</dbReference>
<dbReference type="RefSeq" id="WP_170142922.1">
    <property type="nucleotide sequence ID" value="NZ_BIFX01000001.1"/>
</dbReference>
<organism evidence="2 3">
    <name type="scientific">Thermosporothrix hazakensis</name>
    <dbReference type="NCBI Taxonomy" id="644383"/>
    <lineage>
        <taxon>Bacteria</taxon>
        <taxon>Bacillati</taxon>
        <taxon>Chloroflexota</taxon>
        <taxon>Ktedonobacteria</taxon>
        <taxon>Ktedonobacterales</taxon>
        <taxon>Thermosporotrichaceae</taxon>
        <taxon>Thermosporothrix</taxon>
    </lineage>
</organism>
<reference evidence="2 3" key="1">
    <citation type="submission" date="2018-06" db="EMBL/GenBank/DDBJ databases">
        <title>Genomic Encyclopedia of Archaeal and Bacterial Type Strains, Phase II (KMG-II): from individual species to whole genera.</title>
        <authorList>
            <person name="Goeker M."/>
        </authorList>
    </citation>
    <scope>NUCLEOTIDE SEQUENCE [LARGE SCALE GENOMIC DNA]</scope>
    <source>
        <strain evidence="2 3">ATCC BAA-1881</strain>
    </source>
</reference>